<reference evidence="1 2" key="1">
    <citation type="submission" date="2013-11" db="EMBL/GenBank/DDBJ databases">
        <title>Single cell genomics of uncultured Tannerella BU063 (oral taxon 286).</title>
        <authorList>
            <person name="Beall C.J."/>
            <person name="Campbell A.G."/>
            <person name="Griffen A.L."/>
            <person name="Podar M."/>
            <person name="Leys E.J."/>
        </authorList>
    </citation>
    <scope>NUCLEOTIDE SEQUENCE [LARGE SCALE GENOMIC DNA]</scope>
    <source>
        <strain evidence="1">Cell 2</strain>
    </source>
</reference>
<gene>
    <name evidence="1" type="ORF">N425_13460</name>
</gene>
<comment type="caution">
    <text evidence="1">The sequence shown here is derived from an EMBL/GenBank/DDBJ whole genome shotgun (WGS) entry which is preliminary data.</text>
</comment>
<evidence type="ECO:0000313" key="1">
    <source>
        <dbReference type="EMBL" id="ETK00868.1"/>
    </source>
</evidence>
<evidence type="ECO:0000313" key="2">
    <source>
        <dbReference type="Proteomes" id="UP000018837"/>
    </source>
</evidence>
<name>W2C1E7_9BACT</name>
<sequence length="94" mass="10238">MQEKKQKKIKASGTPAKFETFDCSRCTRPNFPALGRGPFLVLIEEKKQKKIKASGTPAKFGGVPDGGRLFWEPPAILDVPGQTSLPSAEGFFLS</sequence>
<proteinExistence type="predicted"/>
<dbReference type="AlphaFoldDB" id="W2C1E7"/>
<organism evidence="1 2">
    <name type="scientific">Tannerella sp. oral taxon BU063 isolate Cell 2</name>
    <dbReference type="NCBI Taxonomy" id="1411148"/>
    <lineage>
        <taxon>Bacteria</taxon>
        <taxon>Pseudomonadati</taxon>
        <taxon>Bacteroidota</taxon>
        <taxon>Bacteroidia</taxon>
        <taxon>Bacteroidales</taxon>
        <taxon>Tannerellaceae</taxon>
        <taxon>Tannerella</taxon>
    </lineage>
</organism>
<dbReference type="EMBL" id="AYUF01000495">
    <property type="protein sequence ID" value="ETK00868.1"/>
    <property type="molecule type" value="Genomic_DNA"/>
</dbReference>
<protein>
    <submittedName>
        <fullName evidence="1">Uncharacterized protein</fullName>
    </submittedName>
</protein>
<accession>W2C1E7</accession>
<dbReference type="Proteomes" id="UP000018837">
    <property type="component" value="Unassembled WGS sequence"/>
</dbReference>